<feature type="signal peptide" evidence="4">
    <location>
        <begin position="1"/>
        <end position="24"/>
    </location>
</feature>
<dbReference type="SMART" id="SM00369">
    <property type="entry name" value="LRR_TYP"/>
    <property type="match status" value="4"/>
</dbReference>
<accession>A0AAV4W2P5</accession>
<evidence type="ECO:0000256" key="4">
    <source>
        <dbReference type="SAM" id="SignalP"/>
    </source>
</evidence>
<comment type="caution">
    <text evidence="5">The sequence shown here is derived from an EMBL/GenBank/DDBJ whole genome shotgun (WGS) entry which is preliminary data.</text>
</comment>
<name>A0AAV4W2P5_9ARAC</name>
<dbReference type="Pfam" id="PF13306">
    <property type="entry name" value="LRR_5"/>
    <property type="match status" value="2"/>
</dbReference>
<gene>
    <name evidence="5" type="primary">AVEN_174660_1</name>
    <name evidence="5" type="ORF">CDAR_273361</name>
</gene>
<evidence type="ECO:0000256" key="3">
    <source>
        <dbReference type="ARBA" id="ARBA00022737"/>
    </source>
</evidence>
<keyword evidence="3" id="KW-0677">Repeat</keyword>
<dbReference type="InterPro" id="IPR003591">
    <property type="entry name" value="Leu-rich_rpt_typical-subtyp"/>
</dbReference>
<dbReference type="InterPro" id="IPR032675">
    <property type="entry name" value="LRR_dom_sf"/>
</dbReference>
<dbReference type="PANTHER" id="PTHR24373:SF370">
    <property type="entry name" value="FISH-LIPS, ISOFORM E"/>
    <property type="match status" value="1"/>
</dbReference>
<evidence type="ECO:0000256" key="1">
    <source>
        <dbReference type="ARBA" id="ARBA00022614"/>
    </source>
</evidence>
<evidence type="ECO:0000313" key="6">
    <source>
        <dbReference type="Proteomes" id="UP001054837"/>
    </source>
</evidence>
<dbReference type="Proteomes" id="UP001054837">
    <property type="component" value="Unassembled WGS sequence"/>
</dbReference>
<dbReference type="GO" id="GO:0005615">
    <property type="term" value="C:extracellular space"/>
    <property type="evidence" value="ECO:0007669"/>
    <property type="project" value="TreeGrafter"/>
</dbReference>
<dbReference type="AlphaFoldDB" id="A0AAV4W2P5"/>
<dbReference type="InterPro" id="IPR001611">
    <property type="entry name" value="Leu-rich_rpt"/>
</dbReference>
<sequence>MTQIPASLILSIPLMLNVWPFSKELCPPPETLEPCRCQGNKSYAAVLCEDVFSEDDLTSVMTAIKDKPIDGVELRSVSMRYIPEDAFDGTNLKSIEIVNSSIMSLSENEHAFKGLEDTLLILRVINCSYASVWDWTLLERLNKLKELEISNSNLIELEDEFLKLARLPMKIINFRDNNLKELPYKAFSAFTSLKQLHLGKNALQSVERSLLPLPAKKLHTLGLSQNKIEELPVDMFTQMPKLRFLFLEGNPILIVDAKTFQPVWNQLKIIFLNNALHCDCRMSWMTEMKEKLRLLQGACSSPPRLRGRKIALLKSEELVC</sequence>
<dbReference type="SUPFAM" id="SSF52058">
    <property type="entry name" value="L domain-like"/>
    <property type="match status" value="1"/>
</dbReference>
<keyword evidence="6" id="KW-1185">Reference proteome</keyword>
<proteinExistence type="predicted"/>
<keyword evidence="2 4" id="KW-0732">Signal</keyword>
<dbReference type="InterPro" id="IPR050328">
    <property type="entry name" value="Dev_Immune_Receptor"/>
</dbReference>
<dbReference type="InterPro" id="IPR026906">
    <property type="entry name" value="LRR_5"/>
</dbReference>
<dbReference type="PROSITE" id="PS51450">
    <property type="entry name" value="LRR"/>
    <property type="match status" value="1"/>
</dbReference>
<dbReference type="EMBL" id="BPLQ01014068">
    <property type="protein sequence ID" value="GIY77005.1"/>
    <property type="molecule type" value="Genomic_DNA"/>
</dbReference>
<feature type="chain" id="PRO_5043808767" evidence="4">
    <location>
        <begin position="25"/>
        <end position="320"/>
    </location>
</feature>
<organism evidence="5 6">
    <name type="scientific">Caerostris darwini</name>
    <dbReference type="NCBI Taxonomy" id="1538125"/>
    <lineage>
        <taxon>Eukaryota</taxon>
        <taxon>Metazoa</taxon>
        <taxon>Ecdysozoa</taxon>
        <taxon>Arthropoda</taxon>
        <taxon>Chelicerata</taxon>
        <taxon>Arachnida</taxon>
        <taxon>Araneae</taxon>
        <taxon>Araneomorphae</taxon>
        <taxon>Entelegynae</taxon>
        <taxon>Araneoidea</taxon>
        <taxon>Araneidae</taxon>
        <taxon>Caerostris</taxon>
    </lineage>
</organism>
<dbReference type="Pfam" id="PF13855">
    <property type="entry name" value="LRR_8"/>
    <property type="match status" value="1"/>
</dbReference>
<reference evidence="5 6" key="1">
    <citation type="submission" date="2021-06" db="EMBL/GenBank/DDBJ databases">
        <title>Caerostris darwini draft genome.</title>
        <authorList>
            <person name="Kono N."/>
            <person name="Arakawa K."/>
        </authorList>
    </citation>
    <scope>NUCLEOTIDE SEQUENCE [LARGE SCALE GENOMIC DNA]</scope>
</reference>
<protein>
    <submittedName>
        <fullName evidence="5">Uncharacterized protein</fullName>
    </submittedName>
</protein>
<dbReference type="GO" id="GO:0031012">
    <property type="term" value="C:extracellular matrix"/>
    <property type="evidence" value="ECO:0007669"/>
    <property type="project" value="TreeGrafter"/>
</dbReference>
<keyword evidence="1" id="KW-0433">Leucine-rich repeat</keyword>
<dbReference type="Gene3D" id="3.80.10.10">
    <property type="entry name" value="Ribonuclease Inhibitor"/>
    <property type="match status" value="2"/>
</dbReference>
<evidence type="ECO:0000256" key="2">
    <source>
        <dbReference type="ARBA" id="ARBA00022729"/>
    </source>
</evidence>
<evidence type="ECO:0000313" key="5">
    <source>
        <dbReference type="EMBL" id="GIY77005.1"/>
    </source>
</evidence>
<dbReference type="PANTHER" id="PTHR24373">
    <property type="entry name" value="SLIT RELATED LEUCINE-RICH REPEAT NEURONAL PROTEIN"/>
    <property type="match status" value="1"/>
</dbReference>